<evidence type="ECO:0000313" key="4">
    <source>
        <dbReference type="EMBL" id="OAK75811.1"/>
    </source>
</evidence>
<dbReference type="Pfam" id="PF20769">
    <property type="entry name" value="YPEB_N"/>
    <property type="match status" value="1"/>
</dbReference>
<comment type="caution">
    <text evidence="4">The sequence shown here is derived from an EMBL/GenBank/DDBJ whole genome shotgun (WGS) entry which is preliminary data.</text>
</comment>
<organism evidence="4 5">
    <name type="scientific">Lederbergia galactosidilytica</name>
    <dbReference type="NCBI Taxonomy" id="217031"/>
    <lineage>
        <taxon>Bacteria</taxon>
        <taxon>Bacillati</taxon>
        <taxon>Bacillota</taxon>
        <taxon>Bacilli</taxon>
        <taxon>Bacillales</taxon>
        <taxon>Bacillaceae</taxon>
        <taxon>Lederbergia</taxon>
    </lineage>
</organism>
<gene>
    <name evidence="4" type="ORF">ABB05_00305</name>
</gene>
<dbReference type="OrthoDB" id="2372097at2"/>
<sequence length="448" mass="50889">MIRSILIGVLVIGIAGTAYWGYQEHQEKNAILMNAENNYQRAFHDLSYQMDILHDKIGTTLAMNSKKSLSPALADVWRITSEARTQVGQLPLTLLPFNKTEEFLANIGDFSYQTAVRDLDKEPLSKKEYTTLQKLYGQSDEIRSELRTVQHSVLKNNLRWMDVELALASGKEAADNTIIDGFKTVDKTVKGFDEENLEDTTMVTFQKKDQNFKHLKGEAISKEKAVAYAKEYAGIDNVQEVVTTESGKGSAYPFYSINFDNGKDQVSLDMTKKGGYPIWLINHREIGEQKISLNEAASKAEEYLQAHHYENLYINESIQYDTQGLFTFTTVQDNVTIYPESIKVKVALDNGQIIGFAASDYLKGQHERDIPKPKLTEQEAEEYINGNVKIRDHKLAIVMNELGKEVFCHEFVGTMNDDTYRIFINAKTGMEEKVEKLQNAEPLYEDVL</sequence>
<keyword evidence="1" id="KW-0812">Transmembrane</keyword>
<dbReference type="AlphaFoldDB" id="A0A178A6U3"/>
<dbReference type="Pfam" id="PF14620">
    <property type="entry name" value="YPEB_PepSY1-2"/>
    <property type="match status" value="1"/>
</dbReference>
<evidence type="ECO:0000259" key="3">
    <source>
        <dbReference type="Pfam" id="PF20769"/>
    </source>
</evidence>
<evidence type="ECO:0000259" key="2">
    <source>
        <dbReference type="Pfam" id="PF14620"/>
    </source>
</evidence>
<evidence type="ECO:0000256" key="1">
    <source>
        <dbReference type="SAM" id="Phobius"/>
    </source>
</evidence>
<feature type="domain" description="Sporulation protein YpeB N-terminal" evidence="3">
    <location>
        <begin position="27"/>
        <end position="162"/>
    </location>
</feature>
<evidence type="ECO:0000313" key="5">
    <source>
        <dbReference type="Proteomes" id="UP000077881"/>
    </source>
</evidence>
<feature type="domain" description="Sporulation protein YpeB PepSY1 and PepSY2" evidence="2">
    <location>
        <begin position="180"/>
        <end position="371"/>
    </location>
</feature>
<dbReference type="Proteomes" id="UP000077881">
    <property type="component" value="Unassembled WGS sequence"/>
</dbReference>
<keyword evidence="1" id="KW-0472">Membrane</keyword>
<reference evidence="4 5" key="1">
    <citation type="submission" date="2015-05" db="EMBL/GenBank/DDBJ databases">
        <title>Comparison of genome.</title>
        <authorList>
            <person name="Zheng Z."/>
            <person name="Sun M."/>
        </authorList>
    </citation>
    <scope>NUCLEOTIDE SEQUENCE [LARGE SCALE GENOMIC DNA]</scope>
    <source>
        <strain evidence="4 5">G25-74</strain>
    </source>
</reference>
<dbReference type="PATRIC" id="fig|217031.6.peg.62"/>
<dbReference type="InterPro" id="IPR014239">
    <property type="entry name" value="YpeB_PepSY1-2"/>
</dbReference>
<dbReference type="InterPro" id="IPR048402">
    <property type="entry name" value="YpeB_N"/>
</dbReference>
<keyword evidence="5" id="KW-1185">Reference proteome</keyword>
<dbReference type="GO" id="GO:0009847">
    <property type="term" value="P:spore germination"/>
    <property type="evidence" value="ECO:0007669"/>
    <property type="project" value="InterPro"/>
</dbReference>
<name>A0A178A6U3_9BACI</name>
<accession>A0A178A6U3</accession>
<dbReference type="RefSeq" id="WP_057989236.1">
    <property type="nucleotide sequence ID" value="NZ_JAGGKH010000006.1"/>
</dbReference>
<dbReference type="STRING" id="217031.ABB05_00305"/>
<feature type="transmembrane region" description="Helical" evidence="1">
    <location>
        <begin position="5"/>
        <end position="22"/>
    </location>
</feature>
<proteinExistence type="predicted"/>
<dbReference type="NCBIfam" id="TIGR02889">
    <property type="entry name" value="spore_YpeB"/>
    <property type="match status" value="1"/>
</dbReference>
<keyword evidence="1" id="KW-1133">Transmembrane helix</keyword>
<dbReference type="EMBL" id="LDJR01000005">
    <property type="protein sequence ID" value="OAK75811.1"/>
    <property type="molecule type" value="Genomic_DNA"/>
</dbReference>
<protein>
    <submittedName>
        <fullName evidence="4">Sporulation protein</fullName>
    </submittedName>
</protein>